<dbReference type="PANTHER" id="PTHR13589:SF15">
    <property type="entry name" value="CREB-REGULATED TRANSCRIPTION COACTIVATOR, ISOFORM B"/>
    <property type="match status" value="1"/>
</dbReference>
<evidence type="ECO:0000259" key="12">
    <source>
        <dbReference type="Pfam" id="PF12885"/>
    </source>
</evidence>
<comment type="subcellular location">
    <subcellularLocation>
        <location evidence="2">Cytoplasm</location>
    </subcellularLocation>
    <subcellularLocation>
        <location evidence="1">Nucleus</location>
    </subcellularLocation>
</comment>
<proteinExistence type="inferred from homology"/>
<comment type="similarity">
    <text evidence="3">Belongs to the TORC family.</text>
</comment>
<sequence length="581" mass="63239">MANPRKFSEKIALHTQKQAEETAAFDQIMKEVNLAINVQHKPEAFHHLDEMKHGRQVLVDRVRRQTSRHRMSPLHPFDRRIDASPYYLTPPADSSWRRANSDSALHQSAIALSSTTETYQGSVTPPTQRRASVHGAPSDSVVDFLDSQGCECWDSKKHNHMLISQQQQSRQKSEVPGIHIHPSENVTQASIPINSNTGSLPDLSNLHFPSPLTNPLDPEEYTQQIPNVTSLSPRTATVSPQHQRQQSPTARRRQPGSSNISPLVLSTPQRHQQHQSPVTPGSPHGISAQGSDMTSMIGGEQRLPQYGYQSGAGSQPTSPIGQQSPQFQTPHSSPQSVPQSPGLPQSPQSPSYPHSVPQSPLTPPSPQLPTSMAYRTSHSSENCTSPGPQSPLSPPSPSFGASPVGSPHGTPYGDAYFLNPQQQLQTNALQHQLEQFSMFHDQDMTCTTSVNGTAGIITIPTTTVYAQTTVGQDFSRFIQQCGMSNGSQSPGYTFAQSHYSPRHSTSSIPDIVLTGADEGLRQDLVRDIGNAMAGFDTDFFPSDEALKDGLDPLDIDGLQMLADPDLVADSACDDSFRLDGL</sequence>
<organism evidence="14 15">
    <name type="scientific">Priapulus caudatus</name>
    <name type="common">Priapulid worm</name>
    <dbReference type="NCBI Taxonomy" id="37621"/>
    <lineage>
        <taxon>Eukaryota</taxon>
        <taxon>Metazoa</taxon>
        <taxon>Ecdysozoa</taxon>
        <taxon>Scalidophora</taxon>
        <taxon>Priapulida</taxon>
        <taxon>Priapulimorpha</taxon>
        <taxon>Priapulimorphida</taxon>
        <taxon>Priapulidae</taxon>
        <taxon>Priapulus</taxon>
    </lineage>
</organism>
<feature type="compositionally biased region" description="Polar residues" evidence="10">
    <location>
        <begin position="115"/>
        <end position="130"/>
    </location>
</feature>
<feature type="region of interest" description="Disordered" evidence="10">
    <location>
        <begin position="232"/>
        <end position="416"/>
    </location>
</feature>
<dbReference type="GeneID" id="106807257"/>
<feature type="domain" description="Transducer of regulated CREB activity C-terminal" evidence="13">
    <location>
        <begin position="509"/>
        <end position="581"/>
    </location>
</feature>
<gene>
    <name evidence="15" type="primary">LOC106807257</name>
</gene>
<dbReference type="InterPro" id="IPR024786">
    <property type="entry name" value="TORC"/>
</dbReference>
<dbReference type="Pfam" id="PF12886">
    <property type="entry name" value="TORC_C"/>
    <property type="match status" value="1"/>
</dbReference>
<evidence type="ECO:0000256" key="8">
    <source>
        <dbReference type="ARBA" id="ARBA00023163"/>
    </source>
</evidence>
<feature type="region of interest" description="Disordered" evidence="10">
    <location>
        <begin position="185"/>
        <end position="220"/>
    </location>
</feature>
<dbReference type="Pfam" id="PF12885">
    <property type="entry name" value="TORC_M"/>
    <property type="match status" value="1"/>
</dbReference>
<feature type="compositionally biased region" description="Polar residues" evidence="10">
    <location>
        <begin position="307"/>
        <end position="329"/>
    </location>
</feature>
<keyword evidence="4" id="KW-0963">Cytoplasm</keyword>
<dbReference type="Pfam" id="PF12884">
    <property type="entry name" value="TORC_N"/>
    <property type="match status" value="1"/>
</dbReference>
<keyword evidence="6" id="KW-0805">Transcription regulation</keyword>
<feature type="domain" description="Transducer of regulated CREB activity middle" evidence="12">
    <location>
        <begin position="98"/>
        <end position="224"/>
    </location>
</feature>
<accession>A0ABM1DYL7</accession>
<evidence type="ECO:0000256" key="5">
    <source>
        <dbReference type="ARBA" id="ARBA00022553"/>
    </source>
</evidence>
<evidence type="ECO:0000313" key="14">
    <source>
        <dbReference type="Proteomes" id="UP000695022"/>
    </source>
</evidence>
<feature type="compositionally biased region" description="Polar residues" evidence="10">
    <location>
        <begin position="373"/>
        <end position="384"/>
    </location>
</feature>
<dbReference type="InterPro" id="IPR024785">
    <property type="entry name" value="TORC_C"/>
</dbReference>
<dbReference type="Proteomes" id="UP000695022">
    <property type="component" value="Unplaced"/>
</dbReference>
<keyword evidence="7" id="KW-0010">Activator</keyword>
<dbReference type="PANTHER" id="PTHR13589">
    <property type="entry name" value="CREB-REGULATED TRANSCRIPTION COACTIVATOR"/>
    <property type="match status" value="1"/>
</dbReference>
<evidence type="ECO:0000259" key="13">
    <source>
        <dbReference type="Pfam" id="PF12886"/>
    </source>
</evidence>
<keyword evidence="8" id="KW-0804">Transcription</keyword>
<keyword evidence="5" id="KW-0597">Phosphoprotein</keyword>
<dbReference type="InterPro" id="IPR024783">
    <property type="entry name" value="TORC_N"/>
</dbReference>
<feature type="compositionally biased region" description="Polar residues" evidence="10">
    <location>
        <begin position="232"/>
        <end position="279"/>
    </location>
</feature>
<evidence type="ECO:0000256" key="4">
    <source>
        <dbReference type="ARBA" id="ARBA00022490"/>
    </source>
</evidence>
<reference evidence="15" key="1">
    <citation type="submission" date="2025-08" db="UniProtKB">
        <authorList>
            <consortium name="RefSeq"/>
        </authorList>
    </citation>
    <scope>IDENTIFICATION</scope>
</reference>
<feature type="domain" description="Transducer of regulated CREB activity N-terminal" evidence="11">
    <location>
        <begin position="3"/>
        <end position="52"/>
    </location>
</feature>
<evidence type="ECO:0000256" key="6">
    <source>
        <dbReference type="ARBA" id="ARBA00023015"/>
    </source>
</evidence>
<protein>
    <submittedName>
        <fullName evidence="15">CREB-regulated transcription coactivator 1-like isoform X1</fullName>
    </submittedName>
</protein>
<dbReference type="RefSeq" id="XP_014665038.1">
    <property type="nucleotide sequence ID" value="XM_014809552.1"/>
</dbReference>
<evidence type="ECO:0000256" key="10">
    <source>
        <dbReference type="SAM" id="MobiDB-lite"/>
    </source>
</evidence>
<dbReference type="InterPro" id="IPR024784">
    <property type="entry name" value="TORC_M"/>
</dbReference>
<name>A0ABM1DYL7_PRICU</name>
<evidence type="ECO:0000313" key="15">
    <source>
        <dbReference type="RefSeq" id="XP_014665038.1"/>
    </source>
</evidence>
<feature type="compositionally biased region" description="Polar residues" evidence="10">
    <location>
        <begin position="185"/>
        <end position="199"/>
    </location>
</feature>
<feature type="compositionally biased region" description="Low complexity" evidence="10">
    <location>
        <begin position="398"/>
        <end position="407"/>
    </location>
</feature>
<evidence type="ECO:0000259" key="11">
    <source>
        <dbReference type="Pfam" id="PF12884"/>
    </source>
</evidence>
<evidence type="ECO:0000256" key="2">
    <source>
        <dbReference type="ARBA" id="ARBA00004496"/>
    </source>
</evidence>
<feature type="region of interest" description="Disordered" evidence="10">
    <location>
        <begin position="115"/>
        <end position="136"/>
    </location>
</feature>
<evidence type="ECO:0000256" key="9">
    <source>
        <dbReference type="ARBA" id="ARBA00023242"/>
    </source>
</evidence>
<keyword evidence="14" id="KW-1185">Reference proteome</keyword>
<keyword evidence="9" id="KW-0539">Nucleus</keyword>
<feature type="compositionally biased region" description="Pro residues" evidence="10">
    <location>
        <begin position="388"/>
        <end position="397"/>
    </location>
</feature>
<evidence type="ECO:0000256" key="7">
    <source>
        <dbReference type="ARBA" id="ARBA00023159"/>
    </source>
</evidence>
<feature type="compositionally biased region" description="Low complexity" evidence="10">
    <location>
        <begin position="330"/>
        <end position="359"/>
    </location>
</feature>
<evidence type="ECO:0000256" key="1">
    <source>
        <dbReference type="ARBA" id="ARBA00004123"/>
    </source>
</evidence>
<evidence type="ECO:0000256" key="3">
    <source>
        <dbReference type="ARBA" id="ARBA00007167"/>
    </source>
</evidence>